<accession>A0A8S0X5G9</accession>
<comment type="caution">
    <text evidence="3">The sequence shown here is derived from an EMBL/GenBank/DDBJ whole genome shotgun (WGS) entry which is preliminary data.</text>
</comment>
<organism evidence="3 4">
    <name type="scientific">Cyclocybe aegerita</name>
    <name type="common">Black poplar mushroom</name>
    <name type="synonym">Agrocybe aegerita</name>
    <dbReference type="NCBI Taxonomy" id="1973307"/>
    <lineage>
        <taxon>Eukaryota</taxon>
        <taxon>Fungi</taxon>
        <taxon>Dikarya</taxon>
        <taxon>Basidiomycota</taxon>
        <taxon>Agaricomycotina</taxon>
        <taxon>Agaricomycetes</taxon>
        <taxon>Agaricomycetidae</taxon>
        <taxon>Agaricales</taxon>
        <taxon>Agaricineae</taxon>
        <taxon>Bolbitiaceae</taxon>
        <taxon>Cyclocybe</taxon>
    </lineage>
</organism>
<protein>
    <recommendedName>
        <fullName evidence="2">Nephrocystin 3-like N-terminal domain-containing protein</fullName>
    </recommendedName>
</protein>
<dbReference type="InterPro" id="IPR027417">
    <property type="entry name" value="P-loop_NTPase"/>
</dbReference>
<proteinExistence type="predicted"/>
<dbReference type="Gene3D" id="3.40.50.300">
    <property type="entry name" value="P-loop containing nucleotide triphosphate hydrolases"/>
    <property type="match status" value="1"/>
</dbReference>
<evidence type="ECO:0000256" key="1">
    <source>
        <dbReference type="ARBA" id="ARBA00022737"/>
    </source>
</evidence>
<name>A0A8S0X5G9_CYCAE</name>
<keyword evidence="1" id="KW-0677">Repeat</keyword>
<evidence type="ECO:0000313" key="3">
    <source>
        <dbReference type="EMBL" id="CAA7267682.1"/>
    </source>
</evidence>
<reference evidence="3 4" key="1">
    <citation type="submission" date="2020-01" db="EMBL/GenBank/DDBJ databases">
        <authorList>
            <person name="Gupta K D."/>
        </authorList>
    </citation>
    <scope>NUCLEOTIDE SEQUENCE [LARGE SCALE GENOMIC DNA]</scope>
</reference>
<dbReference type="SUPFAM" id="SSF52540">
    <property type="entry name" value="P-loop containing nucleoside triphosphate hydrolases"/>
    <property type="match status" value="1"/>
</dbReference>
<dbReference type="InterPro" id="IPR056884">
    <property type="entry name" value="NPHP3-like_N"/>
</dbReference>
<gene>
    <name evidence="3" type="ORF">AAE3_LOCUS9940</name>
</gene>
<keyword evidence="4" id="KW-1185">Reference proteome</keyword>
<sequence length="422" mass="47166">MDWTRNSTPEESILWFHGPAGAGKSAICKTFAENCRDAKMLLSASFLSRATTGQNYNRPLIPTIAYQLACAIPPILSHIDQAILLDPFIFSRELETQVSALIIQPIMGAFREGGEARGFSWPNVIVVDGLDEYATPEMQERLLFALQSVAQIPAFSIRIVISSRPESHLVRSFGTDPLNQMTLHLALDESVNPSLDIAYFLRSNLNEVKKSHRLKQLIPLSWPDERDVKLLVEKSSGQFIYIASVVKYVCADRGEPVKRLRDVCALTTPSTHNAYDELDALYRRIFSSLRNVQMVLSLLSFQLLDPTPTTWNVFADPKLCFDETWQMMLPADCCDSQEVLGITGLEFCDILADLDGIVLTISQSPLVGWQFRFLHASLPDFLFDEARSEGFHIKPGAAHASLASSFIQCLSRHSKSSLSIPR</sequence>
<dbReference type="OrthoDB" id="3014077at2759"/>
<dbReference type="AlphaFoldDB" id="A0A8S0X5G9"/>
<evidence type="ECO:0000313" key="4">
    <source>
        <dbReference type="Proteomes" id="UP000467700"/>
    </source>
</evidence>
<feature type="domain" description="Nephrocystin 3-like N-terminal" evidence="2">
    <location>
        <begin position="2"/>
        <end position="164"/>
    </location>
</feature>
<evidence type="ECO:0000259" key="2">
    <source>
        <dbReference type="Pfam" id="PF24883"/>
    </source>
</evidence>
<dbReference type="PANTHER" id="PTHR10039:SF14">
    <property type="entry name" value="NACHT DOMAIN-CONTAINING PROTEIN"/>
    <property type="match status" value="1"/>
</dbReference>
<dbReference type="EMBL" id="CACVBS010000062">
    <property type="protein sequence ID" value="CAA7267682.1"/>
    <property type="molecule type" value="Genomic_DNA"/>
</dbReference>
<dbReference type="Pfam" id="PF24883">
    <property type="entry name" value="NPHP3_N"/>
    <property type="match status" value="1"/>
</dbReference>
<dbReference type="PANTHER" id="PTHR10039">
    <property type="entry name" value="AMELOGENIN"/>
    <property type="match status" value="1"/>
</dbReference>
<dbReference type="Proteomes" id="UP000467700">
    <property type="component" value="Unassembled WGS sequence"/>
</dbReference>